<evidence type="ECO:0000259" key="1">
    <source>
        <dbReference type="Pfam" id="PF18545"/>
    </source>
</evidence>
<comment type="caution">
    <text evidence="2">The sequence shown here is derived from an EMBL/GenBank/DDBJ whole genome shotgun (WGS) entry which is preliminary data.</text>
</comment>
<dbReference type="AlphaFoldDB" id="A0A8J8Q689"/>
<evidence type="ECO:0000313" key="3">
    <source>
        <dbReference type="Proteomes" id="UP000766904"/>
    </source>
</evidence>
<dbReference type="Proteomes" id="UP000766904">
    <property type="component" value="Unassembled WGS sequence"/>
</dbReference>
<organism evidence="2 3">
    <name type="scientific">Natronococcus pandeyae</name>
    <dbReference type="NCBI Taxonomy" id="2055836"/>
    <lineage>
        <taxon>Archaea</taxon>
        <taxon>Methanobacteriati</taxon>
        <taxon>Methanobacteriota</taxon>
        <taxon>Stenosarchaea group</taxon>
        <taxon>Halobacteria</taxon>
        <taxon>Halobacteriales</taxon>
        <taxon>Natrialbaceae</taxon>
        <taxon>Natronococcus</taxon>
    </lineage>
</organism>
<dbReference type="EMBL" id="PHNJ01000007">
    <property type="protein sequence ID" value="TYL38010.1"/>
    <property type="molecule type" value="Genomic_DNA"/>
</dbReference>
<dbReference type="Pfam" id="PF18545">
    <property type="entry name" value="HalOD1"/>
    <property type="match status" value="1"/>
</dbReference>
<proteinExistence type="predicted"/>
<sequence length="103" mass="11483">MMSVKLRETADNKWYFTITEPPPSIAVIEAIVFVSDQDSLDMEPLAEVIDPDAIDQLLCCDDTVMVSFSWQKHGVEISGSDEIVISKKEYDRSDPVSADEDVA</sequence>
<name>A0A8J8Q689_9EURY</name>
<feature type="domain" description="Halobacterial output" evidence="1">
    <location>
        <begin position="21"/>
        <end position="86"/>
    </location>
</feature>
<keyword evidence="3" id="KW-1185">Reference proteome</keyword>
<reference evidence="2" key="1">
    <citation type="submission" date="2017-11" db="EMBL/GenBank/DDBJ databases">
        <authorList>
            <person name="Kajale S.C."/>
            <person name="Sharma A."/>
        </authorList>
    </citation>
    <scope>NUCLEOTIDE SEQUENCE</scope>
    <source>
        <strain evidence="2">LS1_42</strain>
    </source>
</reference>
<gene>
    <name evidence="2" type="ORF">CV102_14965</name>
</gene>
<protein>
    <recommendedName>
        <fullName evidence="1">Halobacterial output domain-containing protein</fullName>
    </recommendedName>
</protein>
<evidence type="ECO:0000313" key="2">
    <source>
        <dbReference type="EMBL" id="TYL38010.1"/>
    </source>
</evidence>
<accession>A0A8J8Q689</accession>
<dbReference type="InterPro" id="IPR040624">
    <property type="entry name" value="HalOD1"/>
</dbReference>